<organism evidence="3 4">
    <name type="scientific">Plasmodiophora brassicae</name>
    <name type="common">Clubroot disease agent</name>
    <dbReference type="NCBI Taxonomy" id="37360"/>
    <lineage>
        <taxon>Eukaryota</taxon>
        <taxon>Sar</taxon>
        <taxon>Rhizaria</taxon>
        <taxon>Endomyxa</taxon>
        <taxon>Phytomyxea</taxon>
        <taxon>Plasmodiophorida</taxon>
        <taxon>Plasmodiophoridae</taxon>
        <taxon>Plasmodiophora</taxon>
    </lineage>
</organism>
<evidence type="ECO:0000256" key="2">
    <source>
        <dbReference type="SAM" id="MobiDB-lite"/>
    </source>
</evidence>
<gene>
    <name evidence="3" type="ORF">PLBR_LOCUS762</name>
</gene>
<name>A0A3P3Y026_PLABS</name>
<feature type="compositionally biased region" description="Basic residues" evidence="2">
    <location>
        <begin position="237"/>
        <end position="250"/>
    </location>
</feature>
<dbReference type="EMBL" id="OVEO01000001">
    <property type="protein sequence ID" value="SPQ93547.1"/>
    <property type="molecule type" value="Genomic_DNA"/>
</dbReference>
<geneLocation type="mitochondrion" evidence="3"/>
<reference evidence="3 4" key="1">
    <citation type="submission" date="2018-03" db="EMBL/GenBank/DDBJ databases">
        <authorList>
            <person name="Fogelqvist J."/>
        </authorList>
    </citation>
    <scope>NUCLEOTIDE SEQUENCE [LARGE SCALE GENOMIC DNA]</scope>
</reference>
<keyword evidence="3" id="KW-0496">Mitochondrion</keyword>
<feature type="region of interest" description="Disordered" evidence="2">
    <location>
        <begin position="209"/>
        <end position="250"/>
    </location>
</feature>
<keyword evidence="1" id="KW-0175">Coiled coil</keyword>
<protein>
    <submittedName>
        <fullName evidence="3">Uncharacterized protein</fullName>
    </submittedName>
</protein>
<dbReference type="AlphaFoldDB" id="A0A3P3Y026"/>
<accession>A0A3P3Y026</accession>
<feature type="compositionally biased region" description="Basic and acidic residues" evidence="2">
    <location>
        <begin position="212"/>
        <end position="228"/>
    </location>
</feature>
<proteinExistence type="predicted"/>
<sequence>MAVGTDDVVDSNPTSARYVLVCRALSALLAMRRGDDTTGQAGKLVTQAVRDMNEHSAALANRLEGIAANEAELNQLRRERTQAEAMVRDLKQQFEDERRNSQERLAGMSRDWERTQKRNQELESVVALAKAKLARSDKLHEDITVERDKSRKLVELVKQLEKQRSSLVSAQMKWEEEREDLMQTVRQAGEQCASLRDQVSMMSTHVAAMESEATRSRSRIRELEDALRARSSAKPPATKHKRRGGARRPT</sequence>
<evidence type="ECO:0000313" key="4">
    <source>
        <dbReference type="Proteomes" id="UP000290189"/>
    </source>
</evidence>
<feature type="coiled-coil region" evidence="1">
    <location>
        <begin position="66"/>
        <end position="111"/>
    </location>
</feature>
<evidence type="ECO:0000256" key="1">
    <source>
        <dbReference type="SAM" id="Coils"/>
    </source>
</evidence>
<dbReference type="Proteomes" id="UP000290189">
    <property type="component" value="Unassembled WGS sequence"/>
</dbReference>
<evidence type="ECO:0000313" key="3">
    <source>
        <dbReference type="EMBL" id="SPQ93547.1"/>
    </source>
</evidence>